<evidence type="ECO:0000313" key="2">
    <source>
        <dbReference type="EMBL" id="PIC31478.1"/>
    </source>
</evidence>
<keyword evidence="3" id="KW-1185">Reference proteome</keyword>
<protein>
    <submittedName>
        <fullName evidence="2">Uncharacterized protein</fullName>
    </submittedName>
</protein>
<proteinExistence type="predicted"/>
<dbReference type="Proteomes" id="UP000230233">
    <property type="component" value="Chromosome IV"/>
</dbReference>
<comment type="caution">
    <text evidence="2">The sequence shown here is derived from an EMBL/GenBank/DDBJ whole genome shotgun (WGS) entry which is preliminary data.</text>
</comment>
<evidence type="ECO:0000313" key="3">
    <source>
        <dbReference type="Proteomes" id="UP000230233"/>
    </source>
</evidence>
<keyword evidence="1" id="KW-0812">Transmembrane</keyword>
<name>A0A2G5TW46_9PELO</name>
<evidence type="ECO:0000256" key="1">
    <source>
        <dbReference type="SAM" id="Phobius"/>
    </source>
</evidence>
<reference evidence="3" key="1">
    <citation type="submission" date="2017-10" db="EMBL/GenBank/DDBJ databases">
        <title>Rapid genome shrinkage in a self-fertile nematode reveals novel sperm competition proteins.</title>
        <authorList>
            <person name="Yin D."/>
            <person name="Schwarz E.M."/>
            <person name="Thomas C.G."/>
            <person name="Felde R.L."/>
            <person name="Korf I.F."/>
            <person name="Cutter A.D."/>
            <person name="Schartner C.M."/>
            <person name="Ralston E.J."/>
            <person name="Meyer B.J."/>
            <person name="Haag E.S."/>
        </authorList>
    </citation>
    <scope>NUCLEOTIDE SEQUENCE [LARGE SCALE GENOMIC DNA]</scope>
    <source>
        <strain evidence="3">JU1422</strain>
    </source>
</reference>
<gene>
    <name evidence="2" type="primary">Cnig_chr_IV.g12167</name>
    <name evidence="2" type="ORF">B9Z55_012167</name>
</gene>
<accession>A0A2G5TW46</accession>
<sequence>MHAKRIMKLQSIIGILIFCFIYPIAPVTPATTVLPPTARPPTTQKPKILKTSTAPISLTTLPDEATNLADYVETDSEDPDDPNDFKVEVELVDGPDPVGLTIDGGMRKDVNFIGIFMIFGIWRVFWN</sequence>
<dbReference type="EMBL" id="PDUG01000004">
    <property type="protein sequence ID" value="PIC31478.1"/>
    <property type="molecule type" value="Genomic_DNA"/>
</dbReference>
<keyword evidence="1" id="KW-1133">Transmembrane helix</keyword>
<dbReference type="AlphaFoldDB" id="A0A2G5TW46"/>
<organism evidence="2 3">
    <name type="scientific">Caenorhabditis nigoni</name>
    <dbReference type="NCBI Taxonomy" id="1611254"/>
    <lineage>
        <taxon>Eukaryota</taxon>
        <taxon>Metazoa</taxon>
        <taxon>Ecdysozoa</taxon>
        <taxon>Nematoda</taxon>
        <taxon>Chromadorea</taxon>
        <taxon>Rhabditida</taxon>
        <taxon>Rhabditina</taxon>
        <taxon>Rhabditomorpha</taxon>
        <taxon>Rhabditoidea</taxon>
        <taxon>Rhabditidae</taxon>
        <taxon>Peloderinae</taxon>
        <taxon>Caenorhabditis</taxon>
    </lineage>
</organism>
<keyword evidence="1" id="KW-0472">Membrane</keyword>
<feature type="transmembrane region" description="Helical" evidence="1">
    <location>
        <begin position="12"/>
        <end position="34"/>
    </location>
</feature>
<feature type="transmembrane region" description="Helical" evidence="1">
    <location>
        <begin position="110"/>
        <end position="126"/>
    </location>
</feature>